<dbReference type="InterPro" id="IPR006035">
    <property type="entry name" value="Ureohydrolase"/>
</dbReference>
<evidence type="ECO:0000256" key="1">
    <source>
        <dbReference type="ARBA" id="ARBA00005098"/>
    </source>
</evidence>
<evidence type="ECO:0000256" key="6">
    <source>
        <dbReference type="ARBA" id="ARBA00022723"/>
    </source>
</evidence>
<keyword evidence="14" id="KW-1185">Reference proteome</keyword>
<dbReference type="UniPathway" id="UPA00158">
    <property type="reaction ID" value="UER00270"/>
</dbReference>
<evidence type="ECO:0000256" key="4">
    <source>
        <dbReference type="ARBA" id="ARBA00022436"/>
    </source>
</evidence>
<keyword evidence="7 11" id="KW-0378">Hydrolase</keyword>
<reference evidence="13 14" key="1">
    <citation type="submission" date="2016-07" db="EMBL/GenBank/DDBJ databases">
        <title>Pervasive Adenine N6-methylation of Active Genes in Fungi.</title>
        <authorList>
            <consortium name="DOE Joint Genome Institute"/>
            <person name="Mondo S.J."/>
            <person name="Dannebaum R.O."/>
            <person name="Kuo R.C."/>
            <person name="Labutti K."/>
            <person name="Haridas S."/>
            <person name="Kuo A."/>
            <person name="Salamov A."/>
            <person name="Ahrendt S.R."/>
            <person name="Lipzen A."/>
            <person name="Sullivan W."/>
            <person name="Andreopoulos W.B."/>
            <person name="Clum A."/>
            <person name="Lindquist E."/>
            <person name="Daum C."/>
            <person name="Ramamoorthy G.K."/>
            <person name="Gryganskyi A."/>
            <person name="Culley D."/>
            <person name="Magnuson J.K."/>
            <person name="James T.Y."/>
            <person name="O'Malley M.A."/>
            <person name="Stajich J.E."/>
            <person name="Spatafora J.W."/>
            <person name="Visel A."/>
            <person name="Grigoriev I.V."/>
        </authorList>
    </citation>
    <scope>NUCLEOTIDE SEQUENCE [LARGE SCALE GENOMIC DNA]</scope>
    <source>
        <strain evidence="13 14">NRRL 1336</strain>
    </source>
</reference>
<evidence type="ECO:0000256" key="11">
    <source>
        <dbReference type="RuleBase" id="RU003684"/>
    </source>
</evidence>
<dbReference type="GO" id="GO:0000050">
    <property type="term" value="P:urea cycle"/>
    <property type="evidence" value="ECO:0007669"/>
    <property type="project" value="UniProtKB-UniPathway"/>
</dbReference>
<dbReference type="Gene3D" id="3.40.800.10">
    <property type="entry name" value="Ureohydrolase domain"/>
    <property type="match status" value="1"/>
</dbReference>
<evidence type="ECO:0000256" key="9">
    <source>
        <dbReference type="ARBA" id="ARBA00047391"/>
    </source>
</evidence>
<proteinExistence type="inferred from homology"/>
<dbReference type="Pfam" id="PF00491">
    <property type="entry name" value="Arginase"/>
    <property type="match status" value="1"/>
</dbReference>
<protein>
    <recommendedName>
        <fullName evidence="3 12">Arginase</fullName>
        <ecNumber evidence="2 12">3.5.3.1</ecNumber>
    </recommendedName>
</protein>
<dbReference type="STRING" id="90262.A0A1X2IVU8"/>
<evidence type="ECO:0000256" key="8">
    <source>
        <dbReference type="ARBA" id="ARBA00023211"/>
    </source>
</evidence>
<keyword evidence="8 12" id="KW-0464">Manganese</keyword>
<evidence type="ECO:0000256" key="5">
    <source>
        <dbReference type="ARBA" id="ARBA00022503"/>
    </source>
</evidence>
<keyword evidence="4" id="KW-0835">Urea cycle</keyword>
<organism evidence="13 14">
    <name type="scientific">Absidia repens</name>
    <dbReference type="NCBI Taxonomy" id="90262"/>
    <lineage>
        <taxon>Eukaryota</taxon>
        <taxon>Fungi</taxon>
        <taxon>Fungi incertae sedis</taxon>
        <taxon>Mucoromycota</taxon>
        <taxon>Mucoromycotina</taxon>
        <taxon>Mucoromycetes</taxon>
        <taxon>Mucorales</taxon>
        <taxon>Cunninghamellaceae</taxon>
        <taxon>Absidia</taxon>
    </lineage>
</organism>
<comment type="caution">
    <text evidence="13">The sequence shown here is derived from an EMBL/GenBank/DDBJ whole genome shotgun (WGS) entry which is preliminary data.</text>
</comment>
<evidence type="ECO:0000256" key="2">
    <source>
        <dbReference type="ARBA" id="ARBA00012168"/>
    </source>
</evidence>
<comment type="catalytic activity">
    <reaction evidence="9 12">
        <text>L-arginine + H2O = urea + L-ornithine</text>
        <dbReference type="Rhea" id="RHEA:20569"/>
        <dbReference type="ChEBI" id="CHEBI:15377"/>
        <dbReference type="ChEBI" id="CHEBI:16199"/>
        <dbReference type="ChEBI" id="CHEBI:32682"/>
        <dbReference type="ChEBI" id="CHEBI:46911"/>
        <dbReference type="EC" id="3.5.3.1"/>
    </reaction>
</comment>
<dbReference type="EMBL" id="MCGE01000003">
    <property type="protein sequence ID" value="ORZ23132.1"/>
    <property type="molecule type" value="Genomic_DNA"/>
</dbReference>
<dbReference type="GO" id="GO:0030145">
    <property type="term" value="F:manganese ion binding"/>
    <property type="evidence" value="ECO:0007669"/>
    <property type="project" value="TreeGrafter"/>
</dbReference>
<gene>
    <name evidence="13" type="ORF">BCR42DRAFT_404051</name>
</gene>
<sequence length="371" mass="40728">MRPNFPTHLIGFSSNSHCMIYQRRFKRTPKKTDKKKLSISPLFTFFPLNYYLLAKYQKINMTRNNKFLSSNNVSIVGAPFSGGQPQGGVEKGPIRLVEFGLANQLEEMGYQVDYEANTDLDALKPAEDPVVQNLKNPKYVSAVTHKLAGQIEERAKQNKFVLTLGGDHSVALATVSGVFAAYPDACLIWVDAHADINTPESSDSGNIHGCPLSFLTGLSQDHPDFSWVKPVLQTGRLAYIGLRDVDDGEKKILKENNIKALSMHHVDKWGIGKCVDICLDHINPNRDLPIHLSFDVDALDPTVAPSTGTPVRGGLTFREGHYICEALAETGLLVAADIMEVNPALESEESVFSTVQVGCSLARCCLGESLL</sequence>
<evidence type="ECO:0000256" key="7">
    <source>
        <dbReference type="ARBA" id="ARBA00022801"/>
    </source>
</evidence>
<dbReference type="GO" id="GO:0005829">
    <property type="term" value="C:cytosol"/>
    <property type="evidence" value="ECO:0007669"/>
    <property type="project" value="TreeGrafter"/>
</dbReference>
<keyword evidence="6 12" id="KW-0479">Metal-binding</keyword>
<dbReference type="CDD" id="cd09989">
    <property type="entry name" value="Arginase"/>
    <property type="match status" value="1"/>
</dbReference>
<evidence type="ECO:0000256" key="10">
    <source>
        <dbReference type="PROSITE-ProRule" id="PRU00742"/>
    </source>
</evidence>
<comment type="pathway">
    <text evidence="1">Nitrogen metabolism; urea cycle; L-ornithine and urea from L-arginine: step 1/1.</text>
</comment>
<comment type="similarity">
    <text evidence="10 11">Belongs to the arginase family.</text>
</comment>
<keyword evidence="5 12" id="KW-0056">Arginine metabolism</keyword>
<dbReference type="GO" id="GO:0004053">
    <property type="term" value="F:arginase activity"/>
    <property type="evidence" value="ECO:0007669"/>
    <property type="project" value="UniProtKB-EC"/>
</dbReference>
<dbReference type="PANTHER" id="PTHR43782:SF3">
    <property type="entry name" value="ARGINASE"/>
    <property type="match status" value="1"/>
</dbReference>
<dbReference type="PRINTS" id="PR00116">
    <property type="entry name" value="ARGINASE"/>
</dbReference>
<dbReference type="EC" id="3.5.3.1" evidence="2 12"/>
<dbReference type="InterPro" id="IPR020855">
    <property type="entry name" value="Ureohydrolase_Mn_BS"/>
</dbReference>
<comment type="cofactor">
    <cofactor evidence="12">
        <name>Mn(2+)</name>
        <dbReference type="ChEBI" id="CHEBI:29035"/>
    </cofactor>
    <text evidence="12">Binds 2 manganese ions per subunit.</text>
</comment>
<dbReference type="PANTHER" id="PTHR43782">
    <property type="entry name" value="ARGINASE"/>
    <property type="match status" value="1"/>
</dbReference>
<dbReference type="Proteomes" id="UP000193560">
    <property type="component" value="Unassembled WGS sequence"/>
</dbReference>
<dbReference type="InterPro" id="IPR014033">
    <property type="entry name" value="Arginase"/>
</dbReference>
<dbReference type="InterPro" id="IPR023696">
    <property type="entry name" value="Ureohydrolase_dom_sf"/>
</dbReference>
<dbReference type="GO" id="GO:0005634">
    <property type="term" value="C:nucleus"/>
    <property type="evidence" value="ECO:0007669"/>
    <property type="project" value="TreeGrafter"/>
</dbReference>
<dbReference type="OrthoDB" id="9992747at2759"/>
<evidence type="ECO:0000256" key="12">
    <source>
        <dbReference type="RuleBase" id="RU361159"/>
    </source>
</evidence>
<dbReference type="AlphaFoldDB" id="A0A1X2IVU8"/>
<dbReference type="SUPFAM" id="SSF52768">
    <property type="entry name" value="Arginase/deacetylase"/>
    <property type="match status" value="1"/>
</dbReference>
<dbReference type="PROSITE" id="PS01053">
    <property type="entry name" value="ARGINASE_1"/>
    <property type="match status" value="1"/>
</dbReference>
<evidence type="ECO:0000313" key="13">
    <source>
        <dbReference type="EMBL" id="ORZ23132.1"/>
    </source>
</evidence>
<evidence type="ECO:0000313" key="14">
    <source>
        <dbReference type="Proteomes" id="UP000193560"/>
    </source>
</evidence>
<dbReference type="PROSITE" id="PS51409">
    <property type="entry name" value="ARGINASE_2"/>
    <property type="match status" value="1"/>
</dbReference>
<dbReference type="GO" id="GO:0010121">
    <property type="term" value="P:L-arginine catabolic process to proline via ornithine"/>
    <property type="evidence" value="ECO:0007669"/>
    <property type="project" value="UniProtKB-ARBA"/>
</dbReference>
<dbReference type="FunFam" id="3.40.800.10:FF:000005">
    <property type="entry name" value="Arginase"/>
    <property type="match status" value="1"/>
</dbReference>
<name>A0A1X2IVU8_9FUNG</name>
<evidence type="ECO:0000256" key="3">
    <source>
        <dbReference type="ARBA" id="ARBA00018123"/>
    </source>
</evidence>
<dbReference type="NCBIfam" id="TIGR01229">
    <property type="entry name" value="rocF_arginase"/>
    <property type="match status" value="1"/>
</dbReference>
<accession>A0A1X2IVU8</accession>